<evidence type="ECO:0000259" key="6">
    <source>
        <dbReference type="PROSITE" id="PS50119"/>
    </source>
</evidence>
<keyword evidence="3" id="KW-0862">Zinc</keyword>
<dbReference type="Pfam" id="PF00643">
    <property type="entry name" value="zf-B_box"/>
    <property type="match status" value="1"/>
</dbReference>
<keyword evidence="2 4" id="KW-0863">Zinc-finger</keyword>
<dbReference type="InterPro" id="IPR000315">
    <property type="entry name" value="Znf_B-box"/>
</dbReference>
<dbReference type="InterPro" id="IPR049808">
    <property type="entry name" value="CONSTANS-like_Bbox1"/>
</dbReference>
<evidence type="ECO:0000313" key="8">
    <source>
        <dbReference type="Proteomes" id="UP000188354"/>
    </source>
</evidence>
<dbReference type="EMBL" id="CM007368">
    <property type="protein sequence ID" value="OIW06132.1"/>
    <property type="molecule type" value="Genomic_DNA"/>
</dbReference>
<evidence type="ECO:0000256" key="4">
    <source>
        <dbReference type="PROSITE-ProRule" id="PRU00024"/>
    </source>
</evidence>
<dbReference type="GO" id="GO:0008270">
    <property type="term" value="F:zinc ion binding"/>
    <property type="evidence" value="ECO:0007669"/>
    <property type="project" value="UniProtKB-KW"/>
</dbReference>
<feature type="region of interest" description="Disordered" evidence="5">
    <location>
        <begin position="84"/>
        <end position="191"/>
    </location>
</feature>
<evidence type="ECO:0000256" key="1">
    <source>
        <dbReference type="ARBA" id="ARBA00022723"/>
    </source>
</evidence>
<evidence type="ECO:0000256" key="3">
    <source>
        <dbReference type="ARBA" id="ARBA00022833"/>
    </source>
</evidence>
<evidence type="ECO:0000313" key="7">
    <source>
        <dbReference type="EMBL" id="OIW06132.1"/>
    </source>
</evidence>
<dbReference type="Gramene" id="OIW06132">
    <property type="protein sequence ID" value="OIW06132"/>
    <property type="gene ID" value="TanjilG_29888"/>
</dbReference>
<dbReference type="PANTHER" id="PTHR31717:SF60">
    <property type="entry name" value="B-BOX TYPE ZINC FINGER FAMILY PROTEIN"/>
    <property type="match status" value="1"/>
</dbReference>
<keyword evidence="1" id="KW-0479">Metal-binding</keyword>
<organism evidence="7 8">
    <name type="scientific">Lupinus angustifolius</name>
    <name type="common">Narrow-leaved blue lupine</name>
    <dbReference type="NCBI Taxonomy" id="3871"/>
    <lineage>
        <taxon>Eukaryota</taxon>
        <taxon>Viridiplantae</taxon>
        <taxon>Streptophyta</taxon>
        <taxon>Embryophyta</taxon>
        <taxon>Tracheophyta</taxon>
        <taxon>Spermatophyta</taxon>
        <taxon>Magnoliopsida</taxon>
        <taxon>eudicotyledons</taxon>
        <taxon>Gunneridae</taxon>
        <taxon>Pentapetalae</taxon>
        <taxon>rosids</taxon>
        <taxon>fabids</taxon>
        <taxon>Fabales</taxon>
        <taxon>Fabaceae</taxon>
        <taxon>Papilionoideae</taxon>
        <taxon>50 kb inversion clade</taxon>
        <taxon>genistoids sensu lato</taxon>
        <taxon>core genistoids</taxon>
        <taxon>Genisteae</taxon>
        <taxon>Lupinus</taxon>
    </lineage>
</organism>
<dbReference type="SMART" id="SM00336">
    <property type="entry name" value="BBOX"/>
    <property type="match status" value="1"/>
</dbReference>
<gene>
    <name evidence="7" type="ORF">TanjilG_29888</name>
</gene>
<dbReference type="AlphaFoldDB" id="A0A4P1RA60"/>
<keyword evidence="8" id="KW-1185">Reference proteome</keyword>
<evidence type="ECO:0000256" key="2">
    <source>
        <dbReference type="ARBA" id="ARBA00022771"/>
    </source>
</evidence>
<dbReference type="STRING" id="3871.A0A4P1RA60"/>
<dbReference type="PROSITE" id="PS50119">
    <property type="entry name" value="ZF_BBOX"/>
    <property type="match status" value="1"/>
</dbReference>
<evidence type="ECO:0000256" key="5">
    <source>
        <dbReference type="SAM" id="MobiDB-lite"/>
    </source>
</evidence>
<dbReference type="CDD" id="cd19821">
    <property type="entry name" value="Bbox1_BBX-like"/>
    <property type="match status" value="1"/>
</dbReference>
<feature type="compositionally biased region" description="Acidic residues" evidence="5">
    <location>
        <begin position="96"/>
        <end position="111"/>
    </location>
</feature>
<name>A0A4P1RA60_LUPAN</name>
<protein>
    <recommendedName>
        <fullName evidence="6">B box-type domain-containing protein</fullName>
    </recommendedName>
</protein>
<dbReference type="Proteomes" id="UP000188354">
    <property type="component" value="Chromosome LG08"/>
</dbReference>
<accession>A0A4P1RA60</accession>
<feature type="domain" description="B box-type" evidence="6">
    <location>
        <begin position="1"/>
        <end position="46"/>
    </location>
</feature>
<dbReference type="PANTHER" id="PTHR31717">
    <property type="entry name" value="ZINC FINGER PROTEIN CONSTANS-LIKE 10"/>
    <property type="match status" value="1"/>
</dbReference>
<feature type="compositionally biased region" description="Low complexity" evidence="5">
    <location>
        <begin position="152"/>
        <end position="165"/>
    </location>
</feature>
<feature type="compositionally biased region" description="Low complexity" evidence="5">
    <location>
        <begin position="129"/>
        <end position="142"/>
    </location>
</feature>
<sequence length="191" mass="20713">MEERCELCGKKAMVYCDSDQAKLCWYCDATVHSANFLVAKHIRVLLCRICNSHTQWKASGPKLIPSSSSCLGCVAKGGTRRLQHHVVDDDGGYSADDSESGSDSDDSDDDNNNNNNKEEDGDEEKHVMPLYSPSSLDSSASALKRHQDNSLSINSNNETGSSSSSAALPSGDKDSSSVSSFRALKERRTDK</sequence>
<reference evidence="7 8" key="1">
    <citation type="journal article" date="2017" name="Plant Biotechnol. J.">
        <title>A comprehensive draft genome sequence for lupin (Lupinus angustifolius), an emerging health food: insights into plant-microbe interactions and legume evolution.</title>
        <authorList>
            <person name="Hane J.K."/>
            <person name="Ming Y."/>
            <person name="Kamphuis L.G."/>
            <person name="Nelson M.N."/>
            <person name="Garg G."/>
            <person name="Atkins C.A."/>
            <person name="Bayer P.E."/>
            <person name="Bravo A."/>
            <person name="Bringans S."/>
            <person name="Cannon S."/>
            <person name="Edwards D."/>
            <person name="Foley R."/>
            <person name="Gao L.L."/>
            <person name="Harrison M.J."/>
            <person name="Huang W."/>
            <person name="Hurgobin B."/>
            <person name="Li S."/>
            <person name="Liu C.W."/>
            <person name="McGrath A."/>
            <person name="Morahan G."/>
            <person name="Murray J."/>
            <person name="Weller J."/>
            <person name="Jian J."/>
            <person name="Singh K.B."/>
        </authorList>
    </citation>
    <scope>NUCLEOTIDE SEQUENCE</scope>
    <source>
        <strain evidence="8">cv. Tanjil</strain>
        <tissue evidence="7">Whole plant</tissue>
    </source>
</reference>
<proteinExistence type="predicted"/>